<feature type="domain" description="Cytoskeleton protein RodZ-like C-terminal" evidence="3">
    <location>
        <begin position="308"/>
        <end position="376"/>
    </location>
</feature>
<dbReference type="EMBL" id="WNXQ01000002">
    <property type="protein sequence ID" value="MWB77501.1"/>
    <property type="molecule type" value="Genomic_DNA"/>
</dbReference>
<accession>A0A844W3V6</accession>
<dbReference type="PANTHER" id="PTHR34475">
    <property type="match status" value="1"/>
</dbReference>
<dbReference type="RefSeq" id="WP_160381750.1">
    <property type="nucleotide sequence ID" value="NZ_WNXQ01000002.1"/>
</dbReference>
<organism evidence="4 5">
    <name type="scientific">Pseudooceanicola pacificus</name>
    <dbReference type="NCBI Taxonomy" id="2676438"/>
    <lineage>
        <taxon>Bacteria</taxon>
        <taxon>Pseudomonadati</taxon>
        <taxon>Pseudomonadota</taxon>
        <taxon>Alphaproteobacteria</taxon>
        <taxon>Rhodobacterales</taxon>
        <taxon>Paracoccaceae</taxon>
        <taxon>Pseudooceanicola</taxon>
    </lineage>
</organism>
<keyword evidence="2" id="KW-0472">Membrane</keyword>
<dbReference type="Gene3D" id="1.10.260.40">
    <property type="entry name" value="lambda repressor-like DNA-binding domains"/>
    <property type="match status" value="1"/>
</dbReference>
<feature type="region of interest" description="Disordered" evidence="1">
    <location>
        <begin position="189"/>
        <end position="224"/>
    </location>
</feature>
<evidence type="ECO:0000313" key="5">
    <source>
        <dbReference type="Proteomes" id="UP000443843"/>
    </source>
</evidence>
<dbReference type="InterPro" id="IPR010982">
    <property type="entry name" value="Lambda_DNA-bd_dom_sf"/>
</dbReference>
<dbReference type="Pfam" id="PF13464">
    <property type="entry name" value="RodZ_C"/>
    <property type="match status" value="1"/>
</dbReference>
<dbReference type="InterPro" id="IPR050400">
    <property type="entry name" value="Bact_Cytoskel_RodZ"/>
</dbReference>
<dbReference type="Proteomes" id="UP000443843">
    <property type="component" value="Unassembled WGS sequence"/>
</dbReference>
<evidence type="ECO:0000256" key="1">
    <source>
        <dbReference type="SAM" id="MobiDB-lite"/>
    </source>
</evidence>
<dbReference type="Pfam" id="PF13413">
    <property type="entry name" value="HTH_25"/>
    <property type="match status" value="1"/>
</dbReference>
<evidence type="ECO:0000259" key="3">
    <source>
        <dbReference type="Pfam" id="PF13464"/>
    </source>
</evidence>
<dbReference type="PANTHER" id="PTHR34475:SF1">
    <property type="entry name" value="CYTOSKELETON PROTEIN RODZ"/>
    <property type="match status" value="1"/>
</dbReference>
<evidence type="ECO:0000256" key="2">
    <source>
        <dbReference type="SAM" id="Phobius"/>
    </source>
</evidence>
<name>A0A844W3V6_9RHOB</name>
<dbReference type="AlphaFoldDB" id="A0A844W3V6"/>
<comment type="caution">
    <text evidence="4">The sequence shown here is derived from an EMBL/GenBank/DDBJ whole genome shotgun (WGS) entry which is preliminary data.</text>
</comment>
<proteinExistence type="predicted"/>
<dbReference type="InterPro" id="IPR025194">
    <property type="entry name" value="RodZ-like_C"/>
</dbReference>
<keyword evidence="2" id="KW-0812">Transmembrane</keyword>
<feature type="transmembrane region" description="Helical" evidence="2">
    <location>
        <begin position="152"/>
        <end position="171"/>
    </location>
</feature>
<protein>
    <submittedName>
        <fullName evidence="4">DUF4115 domain-containing protein</fullName>
    </submittedName>
</protein>
<reference evidence="4 5" key="1">
    <citation type="submission" date="2019-11" db="EMBL/GenBank/DDBJ databases">
        <title>Pseudooceanicola pacifica sp. nov., isolated from deep-sea sediment of the Pacific Ocean.</title>
        <authorList>
            <person name="Lyu L."/>
        </authorList>
    </citation>
    <scope>NUCLEOTIDE SEQUENCE [LARGE SCALE GENOMIC DNA]</scope>
    <source>
        <strain evidence="4 5">216_PA32_1</strain>
    </source>
</reference>
<keyword evidence="5" id="KW-1185">Reference proteome</keyword>
<sequence length="413" mass="43989">MRRKGVPEQDRAEPQPKGFDDFELRLGDVMRGERATMGKSLLDVQRELRIKASYIAAIENCDPGAFDTPGFIAGYVRSYARYLNMNPDDVFAAFCAESGFQTAHGMSAEASSKRKPDVIGKKLPTEKDPFIAPNTPFIPVGESFMARIEPSAIGSAFVLVALIAALGYGGWTVLNEVQRVQYAPAENTPDVLTDLDPLESARKRPAEDVASADTGNGSGVFAPPSDGLDRLYRPQALDVPVMVARDAPISTLDPSSVGSFAGVASSTGIGNRHAVDDAIQRAMAEVETAANPTPQVVEAAAPGVSIFAVRPAWVRVRAADGSIVFEKILDAGESYQLPQTEEPPVLRAGMSGSLYFRVNGELYGPAGDGTATIRNVALSVDDLKSNYALADLTADPEAARVFAQAEQIAVPQE</sequence>
<dbReference type="GO" id="GO:0003677">
    <property type="term" value="F:DNA binding"/>
    <property type="evidence" value="ECO:0007669"/>
    <property type="project" value="InterPro"/>
</dbReference>
<evidence type="ECO:0000313" key="4">
    <source>
        <dbReference type="EMBL" id="MWB77501.1"/>
    </source>
</evidence>
<keyword evidence="2" id="KW-1133">Transmembrane helix</keyword>
<gene>
    <name evidence="4" type="ORF">GLS40_05640</name>
</gene>